<comment type="caution">
    <text evidence="6">The sequence shown here is derived from an EMBL/GenBank/DDBJ whole genome shotgun (WGS) entry which is preliminary data.</text>
</comment>
<dbReference type="RefSeq" id="WP_320285633.1">
    <property type="nucleotide sequence ID" value="NZ_JAVIIW010000001.1"/>
</dbReference>
<proteinExistence type="inferred from homology"/>
<dbReference type="Pfam" id="PF13416">
    <property type="entry name" value="SBP_bac_8"/>
    <property type="match status" value="1"/>
</dbReference>
<reference evidence="6 7" key="1">
    <citation type="submission" date="2023-08" db="EMBL/GenBank/DDBJ databases">
        <title>Implementing the SeqCode for naming new Mesorhizobium species isolated from Vachellia karroo root nodules.</title>
        <authorList>
            <person name="Van Lill M."/>
        </authorList>
    </citation>
    <scope>NUCLEOTIDE SEQUENCE [LARGE SCALE GENOMIC DNA]</scope>
    <source>
        <strain evidence="6 7">VK24D</strain>
    </source>
</reference>
<evidence type="ECO:0000256" key="2">
    <source>
        <dbReference type="ARBA" id="ARBA00022448"/>
    </source>
</evidence>
<evidence type="ECO:0000256" key="1">
    <source>
        <dbReference type="ARBA" id="ARBA00008520"/>
    </source>
</evidence>
<feature type="signal peptide" evidence="5">
    <location>
        <begin position="1"/>
        <end position="23"/>
    </location>
</feature>
<evidence type="ECO:0000313" key="6">
    <source>
        <dbReference type="EMBL" id="MDX8476864.1"/>
    </source>
</evidence>
<evidence type="ECO:0000256" key="3">
    <source>
        <dbReference type="ARBA" id="ARBA00022729"/>
    </source>
</evidence>
<sequence length="427" mass="46191">MRRILKKALATAALIAFAAGAQAKETVVWWDFLSGGDGVRMKSLIDQFNKEHADSIEIQATTLEWGVPFYTKVQTSAAVGEGPDLMTYHLSRLPLGVATGTLREITPEELKAAGFSADNYAPANWKAAQVDGKQYAIPFDIHSVVLYYNKDKLAAAGLLSQDGLPKGLDGVDNFHAALEKLKAGGSEYGVSIHSAAGDSQWRIFYSLFSQQSGKFLSDNGKFLEGDNLDKAVKATSVVAKWVADGLAPKSTDYPASIALFTSGKAAMHINGVWEVPTFTDLAKQNKLGFEWGAVQLPTFFDQPATWADSHSFAIPNRKGKEISPEKLKAVLEVVKWMNEHSLFWATAGHIPAFSPVTSSDDFKKMQPNATYSTLAKTAVFDPSSKLAGVASPVYDAAGNFLMPAINGELDPQGAMEQMRDDLDGQTE</sequence>
<dbReference type="EMBL" id="JAVIIW010000001">
    <property type="protein sequence ID" value="MDX8476864.1"/>
    <property type="molecule type" value="Genomic_DNA"/>
</dbReference>
<organism evidence="6 7">
    <name type="scientific">Mesorhizobium album</name>
    <dbReference type="NCBI Taxonomy" id="3072314"/>
    <lineage>
        <taxon>Bacteria</taxon>
        <taxon>Pseudomonadati</taxon>
        <taxon>Pseudomonadota</taxon>
        <taxon>Alphaproteobacteria</taxon>
        <taxon>Hyphomicrobiales</taxon>
        <taxon>Phyllobacteriaceae</taxon>
        <taxon>Mesorhizobium</taxon>
    </lineage>
</organism>
<keyword evidence="3 5" id="KW-0732">Signal</keyword>
<evidence type="ECO:0000256" key="5">
    <source>
        <dbReference type="SAM" id="SignalP"/>
    </source>
</evidence>
<protein>
    <submittedName>
        <fullName evidence="6">Extracellular solute-binding protein</fullName>
    </submittedName>
</protein>
<dbReference type="PANTHER" id="PTHR30061">
    <property type="entry name" value="MALTOSE-BINDING PERIPLASMIC PROTEIN"/>
    <property type="match status" value="1"/>
</dbReference>
<gene>
    <name evidence="6" type="ORF">RFN28_00065</name>
</gene>
<evidence type="ECO:0000313" key="7">
    <source>
        <dbReference type="Proteomes" id="UP001287059"/>
    </source>
</evidence>
<feature type="chain" id="PRO_5047219841" evidence="5">
    <location>
        <begin position="24"/>
        <end position="427"/>
    </location>
</feature>
<evidence type="ECO:0000256" key="4">
    <source>
        <dbReference type="ARBA" id="ARBA00022764"/>
    </source>
</evidence>
<keyword evidence="7" id="KW-1185">Reference proteome</keyword>
<accession>A0ABU4XQ52</accession>
<keyword evidence="2" id="KW-0813">Transport</keyword>
<dbReference type="InterPro" id="IPR006059">
    <property type="entry name" value="SBP"/>
</dbReference>
<dbReference type="SUPFAM" id="SSF53850">
    <property type="entry name" value="Periplasmic binding protein-like II"/>
    <property type="match status" value="1"/>
</dbReference>
<comment type="similarity">
    <text evidence="1">Belongs to the bacterial solute-binding protein 1 family.</text>
</comment>
<dbReference type="PANTHER" id="PTHR30061:SF50">
    <property type="entry name" value="MALTOSE_MALTODEXTRIN-BINDING PERIPLASMIC PROTEIN"/>
    <property type="match status" value="1"/>
</dbReference>
<dbReference type="Gene3D" id="3.40.190.10">
    <property type="entry name" value="Periplasmic binding protein-like II"/>
    <property type="match status" value="1"/>
</dbReference>
<keyword evidence="4" id="KW-0574">Periplasm</keyword>
<dbReference type="Proteomes" id="UP001287059">
    <property type="component" value="Unassembled WGS sequence"/>
</dbReference>
<name>A0ABU4XQ52_9HYPH</name>